<feature type="region of interest" description="Disordered" evidence="1">
    <location>
        <begin position="181"/>
        <end position="242"/>
    </location>
</feature>
<keyword evidence="3" id="KW-1185">Reference proteome</keyword>
<feature type="compositionally biased region" description="Polar residues" evidence="1">
    <location>
        <begin position="65"/>
        <end position="84"/>
    </location>
</feature>
<feature type="compositionally biased region" description="Basic and acidic residues" evidence="1">
    <location>
        <begin position="136"/>
        <end position="148"/>
    </location>
</feature>
<feature type="compositionally biased region" description="Basic and acidic residues" evidence="1">
    <location>
        <begin position="195"/>
        <end position="207"/>
    </location>
</feature>
<feature type="region of interest" description="Disordered" evidence="1">
    <location>
        <begin position="63"/>
        <end position="150"/>
    </location>
</feature>
<evidence type="ECO:0000313" key="2">
    <source>
        <dbReference type="EMBL" id="MED6183198.1"/>
    </source>
</evidence>
<dbReference type="Proteomes" id="UP001341840">
    <property type="component" value="Unassembled WGS sequence"/>
</dbReference>
<organism evidence="2 3">
    <name type="scientific">Stylosanthes scabra</name>
    <dbReference type="NCBI Taxonomy" id="79078"/>
    <lineage>
        <taxon>Eukaryota</taxon>
        <taxon>Viridiplantae</taxon>
        <taxon>Streptophyta</taxon>
        <taxon>Embryophyta</taxon>
        <taxon>Tracheophyta</taxon>
        <taxon>Spermatophyta</taxon>
        <taxon>Magnoliopsida</taxon>
        <taxon>eudicotyledons</taxon>
        <taxon>Gunneridae</taxon>
        <taxon>Pentapetalae</taxon>
        <taxon>rosids</taxon>
        <taxon>fabids</taxon>
        <taxon>Fabales</taxon>
        <taxon>Fabaceae</taxon>
        <taxon>Papilionoideae</taxon>
        <taxon>50 kb inversion clade</taxon>
        <taxon>dalbergioids sensu lato</taxon>
        <taxon>Dalbergieae</taxon>
        <taxon>Pterocarpus clade</taxon>
        <taxon>Stylosanthes</taxon>
    </lineage>
</organism>
<gene>
    <name evidence="2" type="ORF">PIB30_035800</name>
</gene>
<feature type="compositionally biased region" description="Basic and acidic residues" evidence="1">
    <location>
        <begin position="215"/>
        <end position="226"/>
    </location>
</feature>
<comment type="caution">
    <text evidence="2">The sequence shown here is derived from an EMBL/GenBank/DDBJ whole genome shotgun (WGS) entry which is preliminary data.</text>
</comment>
<name>A0ABU6WGN3_9FABA</name>
<feature type="compositionally biased region" description="Basic and acidic residues" evidence="1">
    <location>
        <begin position="85"/>
        <end position="98"/>
    </location>
</feature>
<reference evidence="2 3" key="1">
    <citation type="journal article" date="2023" name="Plants (Basel)">
        <title>Bridging the Gap: Combining Genomics and Transcriptomics Approaches to Understand Stylosanthes scabra, an Orphan Legume from the Brazilian Caatinga.</title>
        <authorList>
            <person name="Ferreira-Neto J.R.C."/>
            <person name="da Silva M.D."/>
            <person name="Binneck E."/>
            <person name="de Melo N.F."/>
            <person name="da Silva R.H."/>
            <person name="de Melo A.L.T.M."/>
            <person name="Pandolfi V."/>
            <person name="Bustamante F.O."/>
            <person name="Brasileiro-Vidal A.C."/>
            <person name="Benko-Iseppon A.M."/>
        </authorList>
    </citation>
    <scope>NUCLEOTIDE SEQUENCE [LARGE SCALE GENOMIC DNA]</scope>
    <source>
        <tissue evidence="2">Leaves</tissue>
    </source>
</reference>
<feature type="compositionally biased region" description="Basic and acidic residues" evidence="1">
    <location>
        <begin position="105"/>
        <end position="121"/>
    </location>
</feature>
<accession>A0ABU6WGN3</accession>
<dbReference type="EMBL" id="JASCZI010181415">
    <property type="protein sequence ID" value="MED6183198.1"/>
    <property type="molecule type" value="Genomic_DNA"/>
</dbReference>
<evidence type="ECO:0000313" key="3">
    <source>
        <dbReference type="Proteomes" id="UP001341840"/>
    </source>
</evidence>
<evidence type="ECO:0000256" key="1">
    <source>
        <dbReference type="SAM" id="MobiDB-lite"/>
    </source>
</evidence>
<feature type="region of interest" description="Disordered" evidence="1">
    <location>
        <begin position="20"/>
        <end position="41"/>
    </location>
</feature>
<feature type="compositionally biased region" description="Basic and acidic residues" evidence="1">
    <location>
        <begin position="23"/>
        <end position="36"/>
    </location>
</feature>
<proteinExistence type="predicted"/>
<protein>
    <submittedName>
        <fullName evidence="2">Uncharacterized protein</fullName>
    </submittedName>
</protein>
<sequence>MGKSKSRELGSWMKADQTGIRISYDKTTRDHNREPTHNTNTTTHKCFADLLLEKLADLSVVELPSSASGKNPGQSSALEPQRTSTKMDFEDTNKKREILQPARSIQEHEAPQQTREKTEQAHKKRRNNIIKPQQPQEKEGTDSRKEVETCEEINQNTQVIKGLPETVKKAKITEAKTWRKQAREAVATTKKRKEIQKPPDQKRKNEDLEAMLTDDEPKYKQLKEGHNNTISAEAAVQPCREQ</sequence>